<protein>
    <submittedName>
        <fullName evidence="1">Uncharacterized protein</fullName>
    </submittedName>
</protein>
<sequence>MFREEWAHRAQGKKVLEGRCGRTIEAKPVFDQTCLIEPAKAVARLSGGRYMMMAAAPDCLPDPAVIKGTSVTRRLPPP</sequence>
<proteinExistence type="predicted"/>
<dbReference type="Proteomes" id="UP000031368">
    <property type="component" value="Plasmid pRgalR602a"/>
</dbReference>
<evidence type="ECO:0000313" key="2">
    <source>
        <dbReference type="Proteomes" id="UP000031368"/>
    </source>
</evidence>
<dbReference type="HOGENOM" id="CLU_2619559_0_0_5"/>
<keyword evidence="1" id="KW-0614">Plasmid</keyword>
<name>A0A0B4X625_9HYPH</name>
<dbReference type="EMBL" id="CP006878">
    <property type="protein sequence ID" value="AJD43529.1"/>
    <property type="molecule type" value="Genomic_DNA"/>
</dbReference>
<gene>
    <name evidence="1" type="ORF">RGR602_PA00185</name>
</gene>
<dbReference type="KEGG" id="rga:RGR602_PA00185"/>
<evidence type="ECO:0000313" key="1">
    <source>
        <dbReference type="EMBL" id="AJD43529.1"/>
    </source>
</evidence>
<keyword evidence="2" id="KW-1185">Reference proteome</keyword>
<geneLocation type="plasmid" evidence="1 2">
    <name>pRgalR602a</name>
</geneLocation>
<organism evidence="1 2">
    <name type="scientific">Rhizobium gallicum bv. gallicum R602sp</name>
    <dbReference type="NCBI Taxonomy" id="1041138"/>
    <lineage>
        <taxon>Bacteria</taxon>
        <taxon>Pseudomonadati</taxon>
        <taxon>Pseudomonadota</taxon>
        <taxon>Alphaproteobacteria</taxon>
        <taxon>Hyphomicrobiales</taxon>
        <taxon>Rhizobiaceae</taxon>
        <taxon>Rhizobium/Agrobacterium group</taxon>
        <taxon>Rhizobium</taxon>
    </lineage>
</organism>
<dbReference type="AlphaFoldDB" id="A0A0B4X625"/>
<reference evidence="1 2" key="1">
    <citation type="submission" date="2013-11" db="EMBL/GenBank/DDBJ databases">
        <title>Complete genome sequence of Rhizobium gallicum bv. gallicum R602.</title>
        <authorList>
            <person name="Bustos P."/>
            <person name="Santamaria R.I."/>
            <person name="Lozano L."/>
            <person name="Acosta J.L."/>
            <person name="Ormeno-Orrillo E."/>
            <person name="Rogel M.A."/>
            <person name="Romero D."/>
            <person name="Cevallos M.A."/>
            <person name="Martinez-Romero E."/>
            <person name="Gonzalez V."/>
        </authorList>
    </citation>
    <scope>NUCLEOTIDE SEQUENCE [LARGE SCALE GENOMIC DNA]</scope>
    <source>
        <strain evidence="1 2">R602</strain>
        <plasmid evidence="1 2">pRgalR602a</plasmid>
    </source>
</reference>
<accession>A0A0B4X625</accession>